<protein>
    <submittedName>
        <fullName evidence="5">4-hydroxy-2-oxoheptanedioate aldolase</fullName>
        <ecNumber evidence="5">4.1.2.52</ecNumber>
    </submittedName>
</protein>
<keyword evidence="2" id="KW-0479">Metal-binding</keyword>
<evidence type="ECO:0000256" key="3">
    <source>
        <dbReference type="ARBA" id="ARBA00023239"/>
    </source>
</evidence>
<proteinExistence type="inferred from homology"/>
<comment type="caution">
    <text evidence="5">The sequence shown here is derived from an EMBL/GenBank/DDBJ whole genome shotgun (WGS) entry which is preliminary data.</text>
</comment>
<dbReference type="SUPFAM" id="SSF51621">
    <property type="entry name" value="Phosphoenolpyruvate/pyruvate domain"/>
    <property type="match status" value="1"/>
</dbReference>
<name>A0ABR6L1X1_9HYPH</name>
<gene>
    <name evidence="5" type="ORF">GGQ99_002371</name>
</gene>
<sequence>MLSKNRVKQNYRAEKSSFGVHVKVPAPALVDVAANVGSDFVKFDQYHSPFGYEAFYAMVAAARAGGMTPWVRCRNDAYEIMTMLDMGIEGITVPNCGSADEARAVVAATRYFPKGVRESNRPVSRRGHSDKDYFEWAESEILVCVSIENKAGLENYKEIVKVEGVDVIATGRGDISLALGVPTDRDNQPEVIETQKRVLFAALDAGKQVSMTYPCTPKGMEEAAWWQEKGVRILTMETEHRVLARSYAAAFNQLKSA</sequence>
<comment type="similarity">
    <text evidence="1">Belongs to the HpcH/HpaI aldolase family.</text>
</comment>
<evidence type="ECO:0000256" key="2">
    <source>
        <dbReference type="ARBA" id="ARBA00022723"/>
    </source>
</evidence>
<dbReference type="PANTHER" id="PTHR30502:SF0">
    <property type="entry name" value="PHOSPHOENOLPYRUVATE CARBOXYLASE FAMILY PROTEIN"/>
    <property type="match status" value="1"/>
</dbReference>
<evidence type="ECO:0000313" key="6">
    <source>
        <dbReference type="Proteomes" id="UP000539538"/>
    </source>
</evidence>
<evidence type="ECO:0000313" key="5">
    <source>
        <dbReference type="EMBL" id="MBB4650616.1"/>
    </source>
</evidence>
<feature type="domain" description="HpcH/HpaI aldolase/citrate lyase" evidence="4">
    <location>
        <begin position="19"/>
        <end position="208"/>
    </location>
</feature>
<accession>A0ABR6L1X1</accession>
<dbReference type="EC" id="4.1.2.52" evidence="5"/>
<dbReference type="RefSeq" id="WP_183262668.1">
    <property type="nucleotide sequence ID" value="NZ_BAAAVZ010000002.1"/>
</dbReference>
<dbReference type="InterPro" id="IPR015813">
    <property type="entry name" value="Pyrv/PenolPyrv_kinase-like_dom"/>
</dbReference>
<dbReference type="Gene3D" id="3.20.20.60">
    <property type="entry name" value="Phosphoenolpyruvate-binding domains"/>
    <property type="match status" value="1"/>
</dbReference>
<dbReference type="InterPro" id="IPR040442">
    <property type="entry name" value="Pyrv_kinase-like_dom_sf"/>
</dbReference>
<dbReference type="InterPro" id="IPR050251">
    <property type="entry name" value="HpcH-HpaI_aldolase"/>
</dbReference>
<dbReference type="InterPro" id="IPR005000">
    <property type="entry name" value="Aldolase/citrate-lyase_domain"/>
</dbReference>
<dbReference type="Pfam" id="PF03328">
    <property type="entry name" value="HpcH_HpaI"/>
    <property type="match status" value="1"/>
</dbReference>
<reference evidence="5 6" key="1">
    <citation type="submission" date="2020-08" db="EMBL/GenBank/DDBJ databases">
        <title>Genomic Encyclopedia of Type Strains, Phase IV (KMG-IV): sequencing the most valuable type-strain genomes for metagenomic binning, comparative biology and taxonomic classification.</title>
        <authorList>
            <person name="Goeker M."/>
        </authorList>
    </citation>
    <scope>NUCLEOTIDE SEQUENCE [LARGE SCALE GENOMIC DNA]</scope>
    <source>
        <strain evidence="5 6">DSM 7050</strain>
    </source>
</reference>
<evidence type="ECO:0000256" key="1">
    <source>
        <dbReference type="ARBA" id="ARBA00005568"/>
    </source>
</evidence>
<dbReference type="GO" id="GO:0016829">
    <property type="term" value="F:lyase activity"/>
    <property type="evidence" value="ECO:0007669"/>
    <property type="project" value="UniProtKB-KW"/>
</dbReference>
<evidence type="ECO:0000259" key="4">
    <source>
        <dbReference type="Pfam" id="PF03328"/>
    </source>
</evidence>
<dbReference type="EMBL" id="JACHOT010000002">
    <property type="protein sequence ID" value="MBB4650616.1"/>
    <property type="molecule type" value="Genomic_DNA"/>
</dbReference>
<dbReference type="Proteomes" id="UP000539538">
    <property type="component" value="Unassembled WGS sequence"/>
</dbReference>
<keyword evidence="3 5" id="KW-0456">Lyase</keyword>
<keyword evidence="6" id="KW-1185">Reference proteome</keyword>
<dbReference type="PANTHER" id="PTHR30502">
    <property type="entry name" value="2-KETO-3-DEOXY-L-RHAMNONATE ALDOLASE"/>
    <property type="match status" value="1"/>
</dbReference>
<organism evidence="5 6">
    <name type="scientific">Aminobacter niigataensis</name>
    <dbReference type="NCBI Taxonomy" id="83265"/>
    <lineage>
        <taxon>Bacteria</taxon>
        <taxon>Pseudomonadati</taxon>
        <taxon>Pseudomonadota</taxon>
        <taxon>Alphaproteobacteria</taxon>
        <taxon>Hyphomicrobiales</taxon>
        <taxon>Phyllobacteriaceae</taxon>
        <taxon>Aminobacter</taxon>
    </lineage>
</organism>